<reference evidence="1" key="1">
    <citation type="journal article" date="2018" name="Biotechnol. Bioeng.">
        <title>A reference genome of the Chinese hamster based on a hybrid assembly strategy.</title>
        <authorList>
            <person name="Rupp O."/>
            <person name="MacDonald M.L."/>
            <person name="Li S."/>
            <person name="Dhiman H."/>
            <person name="Polson S."/>
            <person name="Griep S."/>
            <person name="Heffner K."/>
            <person name="Hernandez I."/>
            <person name="Brinkrolf K."/>
            <person name="Jadhav V."/>
            <person name="Samoudi M."/>
            <person name="Hao H."/>
            <person name="Kingham B."/>
            <person name="Goesmann A."/>
            <person name="Betenbaugh M.J."/>
            <person name="Lewis N.E."/>
            <person name="Borth N."/>
            <person name="Lee K.H."/>
        </authorList>
    </citation>
    <scope>NUCLEOTIDE SEQUENCE [LARGE SCALE GENOMIC DNA]</scope>
    <source>
        <strain evidence="1">17A/GY</strain>
    </source>
</reference>
<reference evidence="1" key="2">
    <citation type="journal article" date="2020" name="Biotechnol. Bioeng.">
        <title>Chromosome-scale scaffolds for the Chinese hamster reference genome assembly to facilitate the study of the CHO epigenome.</title>
        <authorList>
            <person name="Hilliard W."/>
            <person name="MacDonald M."/>
            <person name="Lee K.H."/>
        </authorList>
    </citation>
    <scope>NUCLEOTIDE SEQUENCE [LARGE SCALE GENOMIC DNA]</scope>
    <source>
        <strain evidence="1">17A/GY</strain>
    </source>
</reference>
<protein>
    <submittedName>
        <fullName evidence="2">Uncharacterized protein LOC107977228</fullName>
    </submittedName>
</protein>
<evidence type="ECO:0000313" key="2">
    <source>
        <dbReference type="RefSeq" id="XP_035303733.1"/>
    </source>
</evidence>
<sequence length="229" mass="27003">MERAWGLSKALEELENPRNQELGMVMGWELGPSQKLESSQALEKDKDPRSQVLHLRMAMDQAGAGLGSLGGPKWESQVLHLDLCLSSRLWRCEVPEARIREWEWTWPGSPVRSPSSEWPWTRHQRGHETSKARVWQWEWNRNCSPARPGSPEWIWSRLWRGQESPETRIWEWKRTGCPARSWREASEARPCHSKWLWTRLWNRHEAPEARISEWAWAWNPAGVQKWTGS</sequence>
<reference evidence="2" key="3">
    <citation type="submission" date="2025-08" db="UniProtKB">
        <authorList>
            <consortium name="RefSeq"/>
        </authorList>
    </citation>
    <scope>IDENTIFICATION</scope>
    <source>
        <strain evidence="2">17A/GY</strain>
        <tissue evidence="2">Liver</tissue>
    </source>
</reference>
<proteinExistence type="predicted"/>
<dbReference type="RefSeq" id="XP_035303733.1">
    <property type="nucleotide sequence ID" value="XM_035447842.1"/>
</dbReference>
<dbReference type="GeneID" id="107977228"/>
<organism evidence="1 2">
    <name type="scientific">Cricetulus griseus</name>
    <name type="common">Chinese hamster</name>
    <name type="synonym">Cricetulus barabensis griseus</name>
    <dbReference type="NCBI Taxonomy" id="10029"/>
    <lineage>
        <taxon>Eukaryota</taxon>
        <taxon>Metazoa</taxon>
        <taxon>Chordata</taxon>
        <taxon>Craniata</taxon>
        <taxon>Vertebrata</taxon>
        <taxon>Euteleostomi</taxon>
        <taxon>Mammalia</taxon>
        <taxon>Eutheria</taxon>
        <taxon>Euarchontoglires</taxon>
        <taxon>Glires</taxon>
        <taxon>Rodentia</taxon>
        <taxon>Myomorpha</taxon>
        <taxon>Muroidea</taxon>
        <taxon>Cricetidae</taxon>
        <taxon>Cricetinae</taxon>
        <taxon>Cricetulus</taxon>
    </lineage>
</organism>
<gene>
    <name evidence="2" type="primary">LOC107977228</name>
</gene>
<dbReference type="AlphaFoldDB" id="A0A9J7KA25"/>
<dbReference type="KEGG" id="cge:107977228"/>
<keyword evidence="1" id="KW-1185">Reference proteome</keyword>
<name>A0A9J7KA25_CRIGR</name>
<dbReference type="Proteomes" id="UP001108280">
    <property type="component" value="Chromosome 7"/>
</dbReference>
<evidence type="ECO:0000313" key="1">
    <source>
        <dbReference type="Proteomes" id="UP001108280"/>
    </source>
</evidence>
<accession>A0A9J7KA25</accession>
<dbReference type="RefSeq" id="XP_035293213.1">
    <property type="nucleotide sequence ID" value="XM_035437322.1"/>
</dbReference>